<comment type="caution">
    <text evidence="3">The sequence shown here is derived from an EMBL/GenBank/DDBJ whole genome shotgun (WGS) entry which is preliminary data.</text>
</comment>
<sequence>MSSFADIVFEECWDTFKRPSTRKPGQFFVYRDDFWKLHKLLEQKFDHQLLSPEQIEELANYLNDYDNSRNTSSIIDVEPLKMMQDDVKGLYSTFNGTSDFQQFIESKGITAKGLDKDTNIMDDPHKENINQGTHSSSVPADDSIVNPSDIKQNIKPPVTPTKVFKSRIPTAVNFHHEIYSANTDSDEDIGTTSNNSQKPRHKPKPKRRLSSKVSTPKAAIERDFSIASLATSTPLGNRSLGNTCEKRDQSSSNDSSRSIMVESNKLQAIIDNKEQDIEYRDKEITRLQSEITDFKQSLQKQEQSQKQLISELEHNKNHIQSLEKKNAKYEQLSRDVAALRSANSTLRASNATLSQSNEDSLRQVEKVSETLVRLESLQSQVARLQQENEKLRQERLTNEVSLEQSSLGIKNIELKAKLEQTQEELARLKMKSRDKTLISTKEYRQLRNSKLKTLKELDSYSKKLRNQSLVLSSFDDSQTLEARIQNFLEHNRPLSLILVVVAIVLLTTILKASMYGTSSFNEQPPNFATQDLLTSSPSGFKWMWKKWRHRMNAISRLEYNVDEVISGRESYDPRFYGFMSDQL</sequence>
<feature type="coiled-coil region" evidence="1">
    <location>
        <begin position="367"/>
        <end position="431"/>
    </location>
</feature>
<feature type="compositionally biased region" description="Basic residues" evidence="2">
    <location>
        <begin position="198"/>
        <end position="210"/>
    </location>
</feature>
<evidence type="ECO:0000256" key="1">
    <source>
        <dbReference type="SAM" id="Coils"/>
    </source>
</evidence>
<dbReference type="Proteomes" id="UP001360560">
    <property type="component" value="Unassembled WGS sequence"/>
</dbReference>
<proteinExistence type="predicted"/>
<feature type="region of interest" description="Disordered" evidence="2">
    <location>
        <begin position="119"/>
        <end position="162"/>
    </location>
</feature>
<reference evidence="3 4" key="1">
    <citation type="journal article" date="2023" name="Elife">
        <title>Identification of key yeast species and microbe-microbe interactions impacting larval growth of Drosophila in the wild.</title>
        <authorList>
            <person name="Mure A."/>
            <person name="Sugiura Y."/>
            <person name="Maeda R."/>
            <person name="Honda K."/>
            <person name="Sakurai N."/>
            <person name="Takahashi Y."/>
            <person name="Watada M."/>
            <person name="Katoh T."/>
            <person name="Gotoh A."/>
            <person name="Gotoh Y."/>
            <person name="Taniguchi I."/>
            <person name="Nakamura K."/>
            <person name="Hayashi T."/>
            <person name="Katayama T."/>
            <person name="Uemura T."/>
            <person name="Hattori Y."/>
        </authorList>
    </citation>
    <scope>NUCLEOTIDE SEQUENCE [LARGE SCALE GENOMIC DNA]</scope>
    <source>
        <strain evidence="3 4">SC-9</strain>
    </source>
</reference>
<feature type="compositionally biased region" description="Basic and acidic residues" evidence="2">
    <location>
        <begin position="119"/>
        <end position="128"/>
    </location>
</feature>
<feature type="compositionally biased region" description="Polar residues" evidence="2">
    <location>
        <begin position="129"/>
        <end position="138"/>
    </location>
</feature>
<feature type="region of interest" description="Disordered" evidence="2">
    <location>
        <begin position="183"/>
        <end position="217"/>
    </location>
</feature>
<dbReference type="RefSeq" id="XP_064851907.1">
    <property type="nucleotide sequence ID" value="XM_064995835.1"/>
</dbReference>
<feature type="coiled-coil region" evidence="1">
    <location>
        <begin position="284"/>
        <end position="342"/>
    </location>
</feature>
<dbReference type="GeneID" id="90072886"/>
<keyword evidence="1" id="KW-0175">Coiled coil</keyword>
<gene>
    <name evidence="3" type="ORF">DASC09_022320</name>
</gene>
<protein>
    <recommendedName>
        <fullName evidence="5">Monopolar spindle protein 2</fullName>
    </recommendedName>
</protein>
<dbReference type="EMBL" id="BTFZ01000004">
    <property type="protein sequence ID" value="GMM34907.1"/>
    <property type="molecule type" value="Genomic_DNA"/>
</dbReference>
<evidence type="ECO:0000313" key="3">
    <source>
        <dbReference type="EMBL" id="GMM34907.1"/>
    </source>
</evidence>
<name>A0AAV5QJX5_9ASCO</name>
<evidence type="ECO:0000256" key="2">
    <source>
        <dbReference type="SAM" id="MobiDB-lite"/>
    </source>
</evidence>
<keyword evidence="4" id="KW-1185">Reference proteome</keyword>
<feature type="region of interest" description="Disordered" evidence="2">
    <location>
        <begin position="235"/>
        <end position="260"/>
    </location>
</feature>
<dbReference type="AlphaFoldDB" id="A0AAV5QJX5"/>
<evidence type="ECO:0008006" key="5">
    <source>
        <dbReference type="Google" id="ProtNLM"/>
    </source>
</evidence>
<organism evidence="3 4">
    <name type="scientific">Saccharomycopsis crataegensis</name>
    <dbReference type="NCBI Taxonomy" id="43959"/>
    <lineage>
        <taxon>Eukaryota</taxon>
        <taxon>Fungi</taxon>
        <taxon>Dikarya</taxon>
        <taxon>Ascomycota</taxon>
        <taxon>Saccharomycotina</taxon>
        <taxon>Saccharomycetes</taxon>
        <taxon>Saccharomycopsidaceae</taxon>
        <taxon>Saccharomycopsis</taxon>
    </lineage>
</organism>
<accession>A0AAV5QJX5</accession>
<evidence type="ECO:0000313" key="4">
    <source>
        <dbReference type="Proteomes" id="UP001360560"/>
    </source>
</evidence>